<evidence type="ECO:0000256" key="2">
    <source>
        <dbReference type="PROSITE-ProRule" id="PRU00035"/>
    </source>
</evidence>
<dbReference type="Pfam" id="PF00439">
    <property type="entry name" value="Bromodomain"/>
    <property type="match status" value="1"/>
</dbReference>
<dbReference type="PRINTS" id="PR00503">
    <property type="entry name" value="BROMODOMAIN"/>
</dbReference>
<dbReference type="PROSITE" id="PS50014">
    <property type="entry name" value="BROMODOMAIN_2"/>
    <property type="match status" value="1"/>
</dbReference>
<dbReference type="InterPro" id="IPR051831">
    <property type="entry name" value="Bromodomain_contain_prot"/>
</dbReference>
<proteinExistence type="predicted"/>
<dbReference type="OrthoDB" id="21449at2759"/>
<organism evidence="4 5">
    <name type="scientific">Reticulomyxa filosa</name>
    <dbReference type="NCBI Taxonomy" id="46433"/>
    <lineage>
        <taxon>Eukaryota</taxon>
        <taxon>Sar</taxon>
        <taxon>Rhizaria</taxon>
        <taxon>Retaria</taxon>
        <taxon>Foraminifera</taxon>
        <taxon>Monothalamids</taxon>
        <taxon>Reticulomyxidae</taxon>
        <taxon>Reticulomyxa</taxon>
    </lineage>
</organism>
<gene>
    <name evidence="4" type="ORF">RFI_19173</name>
</gene>
<evidence type="ECO:0000256" key="1">
    <source>
        <dbReference type="ARBA" id="ARBA00023117"/>
    </source>
</evidence>
<evidence type="ECO:0000313" key="4">
    <source>
        <dbReference type="EMBL" id="ETO18115.1"/>
    </source>
</evidence>
<dbReference type="AlphaFoldDB" id="X6MYG4"/>
<dbReference type="SUPFAM" id="SSF47370">
    <property type="entry name" value="Bromodomain"/>
    <property type="match status" value="1"/>
</dbReference>
<sequence length="141" mass="16952">MNDLPWIEFENLEGFEAYGNVPKGVIQELINRQMKEKNSVKMKCRLVLEKLKERDCFRVFLKPVSTAHAPHYYTVISRPMDLSTMEFNIESNQYLTFEDFEKDFYLMIRNCLKFNQEGSYIHKYAKNFKKEYRNIVAELQN</sequence>
<dbReference type="PANTHER" id="PTHR22881">
    <property type="entry name" value="BROMODOMAIN CONTAINING PROTEIN"/>
    <property type="match status" value="1"/>
</dbReference>
<dbReference type="SMART" id="SM00297">
    <property type="entry name" value="BROMO"/>
    <property type="match status" value="1"/>
</dbReference>
<dbReference type="PANTHER" id="PTHR22881:SF27">
    <property type="entry name" value="BROMODOMAIN CONTAINING 7_9"/>
    <property type="match status" value="1"/>
</dbReference>
<feature type="domain" description="Bromo" evidence="3">
    <location>
        <begin position="52"/>
        <end position="122"/>
    </location>
</feature>
<dbReference type="InterPro" id="IPR001487">
    <property type="entry name" value="Bromodomain"/>
</dbReference>
<dbReference type="InterPro" id="IPR036427">
    <property type="entry name" value="Bromodomain-like_sf"/>
</dbReference>
<comment type="caution">
    <text evidence="4">The sequence shown here is derived from an EMBL/GenBank/DDBJ whole genome shotgun (WGS) entry which is preliminary data.</text>
</comment>
<protein>
    <recommendedName>
        <fullName evidence="3">Bromo domain-containing protein</fullName>
    </recommendedName>
</protein>
<evidence type="ECO:0000313" key="5">
    <source>
        <dbReference type="Proteomes" id="UP000023152"/>
    </source>
</evidence>
<reference evidence="4 5" key="1">
    <citation type="journal article" date="2013" name="Curr. Biol.">
        <title>The Genome of the Foraminiferan Reticulomyxa filosa.</title>
        <authorList>
            <person name="Glockner G."/>
            <person name="Hulsmann N."/>
            <person name="Schleicher M."/>
            <person name="Noegel A.A."/>
            <person name="Eichinger L."/>
            <person name="Gallinger C."/>
            <person name="Pawlowski J."/>
            <person name="Sierra R."/>
            <person name="Euteneuer U."/>
            <person name="Pillet L."/>
            <person name="Moustafa A."/>
            <person name="Platzer M."/>
            <person name="Groth M."/>
            <person name="Szafranski K."/>
            <person name="Schliwa M."/>
        </authorList>
    </citation>
    <scope>NUCLEOTIDE SEQUENCE [LARGE SCALE GENOMIC DNA]</scope>
</reference>
<evidence type="ECO:0000259" key="3">
    <source>
        <dbReference type="PROSITE" id="PS50014"/>
    </source>
</evidence>
<dbReference type="EMBL" id="ASPP01015484">
    <property type="protein sequence ID" value="ETO18115.1"/>
    <property type="molecule type" value="Genomic_DNA"/>
</dbReference>
<keyword evidence="5" id="KW-1185">Reference proteome</keyword>
<name>X6MYG4_RETFI</name>
<dbReference type="Gene3D" id="1.20.920.10">
    <property type="entry name" value="Bromodomain-like"/>
    <property type="match status" value="1"/>
</dbReference>
<dbReference type="CDD" id="cd04369">
    <property type="entry name" value="Bromodomain"/>
    <property type="match status" value="1"/>
</dbReference>
<dbReference type="Proteomes" id="UP000023152">
    <property type="component" value="Unassembled WGS sequence"/>
</dbReference>
<accession>X6MYG4</accession>
<keyword evidence="1 2" id="KW-0103">Bromodomain</keyword>